<evidence type="ECO:0000256" key="1">
    <source>
        <dbReference type="SAM" id="Phobius"/>
    </source>
</evidence>
<feature type="transmembrane region" description="Helical" evidence="1">
    <location>
        <begin position="33"/>
        <end position="50"/>
    </location>
</feature>
<keyword evidence="3" id="KW-1185">Reference proteome</keyword>
<sequence length="88" mass="9839">MVNRIIFWTGFGLLTRAWQLGIEMRPFYTRNALLGFPLFAGVGASFGYWLQGVDEKQTAVLAERRAAIHEKRARRAAQQNGEIAGAEA</sequence>
<evidence type="ECO:0000313" key="2">
    <source>
        <dbReference type="EMBL" id="KAK3359286.1"/>
    </source>
</evidence>
<dbReference type="EMBL" id="JAUIQD010000002">
    <property type="protein sequence ID" value="KAK3359286.1"/>
    <property type="molecule type" value="Genomic_DNA"/>
</dbReference>
<gene>
    <name evidence="2" type="ORF">B0T25DRAFT_564307</name>
</gene>
<organism evidence="2 3">
    <name type="scientific">Lasiosphaeria hispida</name>
    <dbReference type="NCBI Taxonomy" id="260671"/>
    <lineage>
        <taxon>Eukaryota</taxon>
        <taxon>Fungi</taxon>
        <taxon>Dikarya</taxon>
        <taxon>Ascomycota</taxon>
        <taxon>Pezizomycotina</taxon>
        <taxon>Sordariomycetes</taxon>
        <taxon>Sordariomycetidae</taxon>
        <taxon>Sordariales</taxon>
        <taxon>Lasiosphaeriaceae</taxon>
        <taxon>Lasiosphaeria</taxon>
    </lineage>
</organism>
<keyword evidence="1" id="KW-1133">Transmembrane helix</keyword>
<dbReference type="Proteomes" id="UP001275084">
    <property type="component" value="Unassembled WGS sequence"/>
</dbReference>
<comment type="caution">
    <text evidence="2">The sequence shown here is derived from an EMBL/GenBank/DDBJ whole genome shotgun (WGS) entry which is preliminary data.</text>
</comment>
<dbReference type="PANTHER" id="PTHR39218">
    <property type="entry name" value="OXIDOREDUCTASE 14 KDA SUBUNIT, PUTATIVE (AFU_ORTHOLOGUE AFUA_1G12110)-RELATED"/>
    <property type="match status" value="1"/>
</dbReference>
<proteinExistence type="predicted"/>
<dbReference type="AlphaFoldDB" id="A0AAJ0MHM6"/>
<reference evidence="2" key="2">
    <citation type="submission" date="2023-06" db="EMBL/GenBank/DDBJ databases">
        <authorList>
            <consortium name="Lawrence Berkeley National Laboratory"/>
            <person name="Haridas S."/>
            <person name="Hensen N."/>
            <person name="Bonometti L."/>
            <person name="Westerberg I."/>
            <person name="Brannstrom I.O."/>
            <person name="Guillou S."/>
            <person name="Cros-Aarteil S."/>
            <person name="Calhoun S."/>
            <person name="Kuo A."/>
            <person name="Mondo S."/>
            <person name="Pangilinan J."/>
            <person name="Riley R."/>
            <person name="Labutti K."/>
            <person name="Andreopoulos B."/>
            <person name="Lipzen A."/>
            <person name="Chen C."/>
            <person name="Yanf M."/>
            <person name="Daum C."/>
            <person name="Ng V."/>
            <person name="Clum A."/>
            <person name="Steindorff A."/>
            <person name="Ohm R."/>
            <person name="Martin F."/>
            <person name="Silar P."/>
            <person name="Natvig D."/>
            <person name="Lalanne C."/>
            <person name="Gautier V."/>
            <person name="Ament-Velasquez S.L."/>
            <person name="Kruys A."/>
            <person name="Hutchinson M.I."/>
            <person name="Powell A.J."/>
            <person name="Barry K."/>
            <person name="Miller A.N."/>
            <person name="Grigoriev I.V."/>
            <person name="Debuchy R."/>
            <person name="Gladieux P."/>
            <person name="Thoren M.H."/>
            <person name="Johannesson H."/>
        </authorList>
    </citation>
    <scope>NUCLEOTIDE SEQUENCE</scope>
    <source>
        <strain evidence="2">CBS 955.72</strain>
    </source>
</reference>
<name>A0AAJ0MHM6_9PEZI</name>
<keyword evidence="1" id="KW-0812">Transmembrane</keyword>
<dbReference type="PANTHER" id="PTHR39218:SF1">
    <property type="entry name" value="OXIDOREDUCTASE 14 KDA SUBUNIT, PUTATIVE (AFU_ORTHOLOGUE AFUA_1G12110)-RELATED"/>
    <property type="match status" value="1"/>
</dbReference>
<protein>
    <submittedName>
        <fullName evidence="2">NADH:ubiquinone oxidoreductase 10.4kD subunit</fullName>
    </submittedName>
</protein>
<accession>A0AAJ0MHM6</accession>
<reference evidence="2" key="1">
    <citation type="journal article" date="2023" name="Mol. Phylogenet. Evol.">
        <title>Genome-scale phylogeny and comparative genomics of the fungal order Sordariales.</title>
        <authorList>
            <person name="Hensen N."/>
            <person name="Bonometti L."/>
            <person name="Westerberg I."/>
            <person name="Brannstrom I.O."/>
            <person name="Guillou S."/>
            <person name="Cros-Aarteil S."/>
            <person name="Calhoun S."/>
            <person name="Haridas S."/>
            <person name="Kuo A."/>
            <person name="Mondo S."/>
            <person name="Pangilinan J."/>
            <person name="Riley R."/>
            <person name="LaButti K."/>
            <person name="Andreopoulos B."/>
            <person name="Lipzen A."/>
            <person name="Chen C."/>
            <person name="Yan M."/>
            <person name="Daum C."/>
            <person name="Ng V."/>
            <person name="Clum A."/>
            <person name="Steindorff A."/>
            <person name="Ohm R.A."/>
            <person name="Martin F."/>
            <person name="Silar P."/>
            <person name="Natvig D.O."/>
            <person name="Lalanne C."/>
            <person name="Gautier V."/>
            <person name="Ament-Velasquez S.L."/>
            <person name="Kruys A."/>
            <person name="Hutchinson M.I."/>
            <person name="Powell A.J."/>
            <person name="Barry K."/>
            <person name="Miller A.N."/>
            <person name="Grigoriev I.V."/>
            <person name="Debuchy R."/>
            <person name="Gladieux P."/>
            <person name="Hiltunen Thoren M."/>
            <person name="Johannesson H."/>
        </authorList>
    </citation>
    <scope>NUCLEOTIDE SEQUENCE</scope>
    <source>
        <strain evidence="2">CBS 955.72</strain>
    </source>
</reference>
<keyword evidence="1" id="KW-0472">Membrane</keyword>
<evidence type="ECO:0000313" key="3">
    <source>
        <dbReference type="Proteomes" id="UP001275084"/>
    </source>
</evidence>